<feature type="region of interest" description="Disordered" evidence="1">
    <location>
        <begin position="96"/>
        <end position="220"/>
    </location>
</feature>
<feature type="region of interest" description="Disordered" evidence="1">
    <location>
        <begin position="1"/>
        <end position="40"/>
    </location>
</feature>
<keyword evidence="3" id="KW-1185">Reference proteome</keyword>
<feature type="compositionally biased region" description="Low complexity" evidence="1">
    <location>
        <begin position="141"/>
        <end position="153"/>
    </location>
</feature>
<reference evidence="2 3" key="1">
    <citation type="submission" date="2018-11" db="EMBL/GenBank/DDBJ databases">
        <title>Genome sequence of Apiotrichum porosum DSM 27194.</title>
        <authorList>
            <person name="Aliyu H."/>
            <person name="Gorte O."/>
            <person name="Ochsenreither K."/>
        </authorList>
    </citation>
    <scope>NUCLEOTIDE SEQUENCE [LARGE SCALE GENOMIC DNA]</scope>
    <source>
        <strain evidence="2 3">DSM 27194</strain>
    </source>
</reference>
<evidence type="ECO:0000313" key="2">
    <source>
        <dbReference type="EMBL" id="RSH82766.1"/>
    </source>
</evidence>
<feature type="compositionally biased region" description="Polar residues" evidence="1">
    <location>
        <begin position="154"/>
        <end position="168"/>
    </location>
</feature>
<evidence type="ECO:0000256" key="1">
    <source>
        <dbReference type="SAM" id="MobiDB-lite"/>
    </source>
</evidence>
<feature type="compositionally biased region" description="Polar residues" evidence="1">
    <location>
        <begin position="62"/>
        <end position="71"/>
    </location>
</feature>
<dbReference type="EMBL" id="RSCE01000005">
    <property type="protein sequence ID" value="RSH82766.1"/>
    <property type="molecule type" value="Genomic_DNA"/>
</dbReference>
<protein>
    <submittedName>
        <fullName evidence="2">Uncharacterized protein</fullName>
    </submittedName>
</protein>
<organism evidence="2 3">
    <name type="scientific">Apiotrichum porosum</name>
    <dbReference type="NCBI Taxonomy" id="105984"/>
    <lineage>
        <taxon>Eukaryota</taxon>
        <taxon>Fungi</taxon>
        <taxon>Dikarya</taxon>
        <taxon>Basidiomycota</taxon>
        <taxon>Agaricomycotina</taxon>
        <taxon>Tremellomycetes</taxon>
        <taxon>Trichosporonales</taxon>
        <taxon>Trichosporonaceae</taxon>
        <taxon>Apiotrichum</taxon>
    </lineage>
</organism>
<comment type="caution">
    <text evidence="2">The sequence shown here is derived from an EMBL/GenBank/DDBJ whole genome shotgun (WGS) entry which is preliminary data.</text>
</comment>
<sequence length="237" mass="25147">MASTFLPFNPQPMASSSGAKPKRKRASSLEAEESNAKHLRIVAPQFDTATGFGFPPELIPDMTTSTTASESDQMMDHDMDFDMDETLETPYAAPETNYSYAEGGSGGFGFGPGAEEDDMDSDDSPKSGYAQLGVYPSTTTHPNPHHFSNSPPFTSFQQNSGWNTNPSSAAGAAPGLIQPASAGPLPWGANAVERARNAHGPQCTSIPKLHMSDYPDSTGSRSLWSICQDCGACERAS</sequence>
<feature type="compositionally biased region" description="Gly residues" evidence="1">
    <location>
        <begin position="103"/>
        <end position="112"/>
    </location>
</feature>
<proteinExistence type="predicted"/>
<name>A0A427XV11_9TREE</name>
<dbReference type="Proteomes" id="UP000279236">
    <property type="component" value="Unassembled WGS sequence"/>
</dbReference>
<accession>A0A427XV11</accession>
<dbReference type="RefSeq" id="XP_028476998.1">
    <property type="nucleotide sequence ID" value="XM_028623105.1"/>
</dbReference>
<dbReference type="OrthoDB" id="2574468at2759"/>
<evidence type="ECO:0000313" key="3">
    <source>
        <dbReference type="Proteomes" id="UP000279236"/>
    </source>
</evidence>
<dbReference type="AlphaFoldDB" id="A0A427XV11"/>
<feature type="region of interest" description="Disordered" evidence="1">
    <location>
        <begin position="52"/>
        <end position="72"/>
    </location>
</feature>
<gene>
    <name evidence="2" type="ORF">EHS24_007761</name>
</gene>
<dbReference type="GeneID" id="39592304"/>